<dbReference type="GO" id="GO:0005524">
    <property type="term" value="F:ATP binding"/>
    <property type="evidence" value="ECO:0007669"/>
    <property type="project" value="UniProtKB-KW"/>
</dbReference>
<dbReference type="GO" id="GO:0016887">
    <property type="term" value="F:ATP hydrolysis activity"/>
    <property type="evidence" value="ECO:0007669"/>
    <property type="project" value="TreeGrafter"/>
</dbReference>
<sequence length="245" mass="25991">MGQVLAVVSGKGGAGKTTLCAGIAACLADEGKKVLLMDLDVGLRNLDLSLGLGDEAAIPFTAVMRGEYPLSRATAHPQISGLSFLTAPVTETPESIDPAQFAALLTEVRRTYDFCLLDAPAGIGPGFALAARSADQALVVCCGDPASLRDGARTAQLLEQFGLQEIRLVVNRIRRRFFRRTRATVDDIMDAVGLPLLGIVPEDEAVPLAAALGQPLTRYSRKGAALACRHMALRLLGVRQPFVRI</sequence>
<dbReference type="Pfam" id="PF01656">
    <property type="entry name" value="CbiA"/>
    <property type="match status" value="1"/>
</dbReference>
<evidence type="ECO:0000313" key="5">
    <source>
        <dbReference type="Proteomes" id="UP000886874"/>
    </source>
</evidence>
<keyword evidence="1" id="KW-0547">Nucleotide-binding</keyword>
<organism evidence="4 5">
    <name type="scientific">Candidatus Avoscillospira stercorigallinarum</name>
    <dbReference type="NCBI Taxonomy" id="2840708"/>
    <lineage>
        <taxon>Bacteria</taxon>
        <taxon>Bacillati</taxon>
        <taxon>Bacillota</taxon>
        <taxon>Clostridia</taxon>
        <taxon>Eubacteriales</taxon>
        <taxon>Oscillospiraceae</taxon>
        <taxon>Oscillospiraceae incertae sedis</taxon>
        <taxon>Candidatus Avoscillospira</taxon>
    </lineage>
</organism>
<dbReference type="PANTHER" id="PTHR43384:SF6">
    <property type="entry name" value="SEPTUM SITE-DETERMINING PROTEIN MIND HOMOLOG, CHLOROPLASTIC"/>
    <property type="match status" value="1"/>
</dbReference>
<name>A0A9D0Z614_9FIRM</name>
<comment type="caution">
    <text evidence="4">The sequence shown here is derived from an EMBL/GenBank/DDBJ whole genome shotgun (WGS) entry which is preliminary data.</text>
</comment>
<gene>
    <name evidence="4" type="ORF">IAA67_06025</name>
</gene>
<dbReference type="GO" id="GO:0009898">
    <property type="term" value="C:cytoplasmic side of plasma membrane"/>
    <property type="evidence" value="ECO:0007669"/>
    <property type="project" value="TreeGrafter"/>
</dbReference>
<dbReference type="InterPro" id="IPR050625">
    <property type="entry name" value="ParA/MinD_ATPase"/>
</dbReference>
<evidence type="ECO:0000256" key="1">
    <source>
        <dbReference type="ARBA" id="ARBA00022741"/>
    </source>
</evidence>
<feature type="domain" description="CobQ/CobB/MinD/ParA nucleotide binding" evidence="3">
    <location>
        <begin position="5"/>
        <end position="215"/>
    </location>
</feature>
<evidence type="ECO:0000259" key="3">
    <source>
        <dbReference type="Pfam" id="PF01656"/>
    </source>
</evidence>
<dbReference type="Proteomes" id="UP000886874">
    <property type="component" value="Unassembled WGS sequence"/>
</dbReference>
<keyword evidence="2" id="KW-0067">ATP-binding</keyword>
<accession>A0A9D0Z614</accession>
<dbReference type="SUPFAM" id="SSF52540">
    <property type="entry name" value="P-loop containing nucleoside triphosphate hydrolases"/>
    <property type="match status" value="1"/>
</dbReference>
<dbReference type="GO" id="GO:0005829">
    <property type="term" value="C:cytosol"/>
    <property type="evidence" value="ECO:0007669"/>
    <property type="project" value="TreeGrafter"/>
</dbReference>
<protein>
    <submittedName>
        <fullName evidence="4">AAA family ATPase</fullName>
    </submittedName>
</protein>
<dbReference type="InterPro" id="IPR002586">
    <property type="entry name" value="CobQ/CobB/MinD/ParA_Nub-bd_dom"/>
</dbReference>
<dbReference type="Gene3D" id="3.40.50.300">
    <property type="entry name" value="P-loop containing nucleotide triphosphate hydrolases"/>
    <property type="match status" value="1"/>
</dbReference>
<dbReference type="GO" id="GO:0051782">
    <property type="term" value="P:negative regulation of cell division"/>
    <property type="evidence" value="ECO:0007669"/>
    <property type="project" value="TreeGrafter"/>
</dbReference>
<evidence type="ECO:0000256" key="2">
    <source>
        <dbReference type="ARBA" id="ARBA00022840"/>
    </source>
</evidence>
<dbReference type="AlphaFoldDB" id="A0A9D0Z614"/>
<reference evidence="4" key="1">
    <citation type="submission" date="2020-10" db="EMBL/GenBank/DDBJ databases">
        <authorList>
            <person name="Gilroy R."/>
        </authorList>
    </citation>
    <scope>NUCLEOTIDE SEQUENCE</scope>
    <source>
        <strain evidence="4">ChiSjej2B20-13462</strain>
    </source>
</reference>
<reference evidence="4" key="2">
    <citation type="journal article" date="2021" name="PeerJ">
        <title>Extensive microbial diversity within the chicken gut microbiome revealed by metagenomics and culture.</title>
        <authorList>
            <person name="Gilroy R."/>
            <person name="Ravi A."/>
            <person name="Getino M."/>
            <person name="Pursley I."/>
            <person name="Horton D.L."/>
            <person name="Alikhan N.F."/>
            <person name="Baker D."/>
            <person name="Gharbi K."/>
            <person name="Hall N."/>
            <person name="Watson M."/>
            <person name="Adriaenssens E.M."/>
            <person name="Foster-Nyarko E."/>
            <person name="Jarju S."/>
            <person name="Secka A."/>
            <person name="Antonio M."/>
            <person name="Oren A."/>
            <person name="Chaudhuri R.R."/>
            <person name="La Ragione R."/>
            <person name="Hildebrand F."/>
            <person name="Pallen M.J."/>
        </authorList>
    </citation>
    <scope>NUCLEOTIDE SEQUENCE</scope>
    <source>
        <strain evidence="4">ChiSjej2B20-13462</strain>
    </source>
</reference>
<evidence type="ECO:0000313" key="4">
    <source>
        <dbReference type="EMBL" id="HIQ69866.1"/>
    </source>
</evidence>
<dbReference type="EMBL" id="DVFN01000090">
    <property type="protein sequence ID" value="HIQ69866.1"/>
    <property type="molecule type" value="Genomic_DNA"/>
</dbReference>
<dbReference type="PANTHER" id="PTHR43384">
    <property type="entry name" value="SEPTUM SITE-DETERMINING PROTEIN MIND HOMOLOG, CHLOROPLASTIC-RELATED"/>
    <property type="match status" value="1"/>
</dbReference>
<proteinExistence type="predicted"/>
<dbReference type="InterPro" id="IPR027417">
    <property type="entry name" value="P-loop_NTPase"/>
</dbReference>